<accession>A0A9D0ZH66</accession>
<dbReference type="Pfam" id="PF01844">
    <property type="entry name" value="HNH"/>
    <property type="match status" value="1"/>
</dbReference>
<dbReference type="PANTHER" id="PTHR33877:SF2">
    <property type="entry name" value="OS07G0170200 PROTEIN"/>
    <property type="match status" value="1"/>
</dbReference>
<dbReference type="Proteomes" id="UP000824262">
    <property type="component" value="Unassembled WGS sequence"/>
</dbReference>
<dbReference type="InterPro" id="IPR003615">
    <property type="entry name" value="HNH_nuc"/>
</dbReference>
<keyword evidence="2" id="KW-0540">Nuclease</keyword>
<reference evidence="2" key="2">
    <citation type="journal article" date="2021" name="PeerJ">
        <title>Extensive microbial diversity within the chicken gut microbiome revealed by metagenomics and culture.</title>
        <authorList>
            <person name="Gilroy R."/>
            <person name="Ravi A."/>
            <person name="Getino M."/>
            <person name="Pursley I."/>
            <person name="Horton D.L."/>
            <person name="Alikhan N.F."/>
            <person name="Baker D."/>
            <person name="Gharbi K."/>
            <person name="Hall N."/>
            <person name="Watson M."/>
            <person name="Adriaenssens E.M."/>
            <person name="Foster-Nyarko E."/>
            <person name="Jarju S."/>
            <person name="Secka A."/>
            <person name="Antonio M."/>
            <person name="Oren A."/>
            <person name="Chaudhuri R.R."/>
            <person name="La Ragione R."/>
            <person name="Hildebrand F."/>
            <person name="Pallen M.J."/>
        </authorList>
    </citation>
    <scope>NUCLEOTIDE SEQUENCE</scope>
    <source>
        <strain evidence="2">ChiBcolR7-354</strain>
    </source>
</reference>
<dbReference type="CDD" id="cd00085">
    <property type="entry name" value="HNHc"/>
    <property type="match status" value="1"/>
</dbReference>
<name>A0A9D0ZH66_9FIRM</name>
<dbReference type="SMART" id="SM00507">
    <property type="entry name" value="HNHc"/>
    <property type="match status" value="1"/>
</dbReference>
<evidence type="ECO:0000259" key="1">
    <source>
        <dbReference type="SMART" id="SM00507"/>
    </source>
</evidence>
<gene>
    <name evidence="2" type="ORF">IAB77_08310</name>
</gene>
<dbReference type="GO" id="GO:0003676">
    <property type="term" value="F:nucleic acid binding"/>
    <property type="evidence" value="ECO:0007669"/>
    <property type="project" value="InterPro"/>
</dbReference>
<evidence type="ECO:0000313" key="3">
    <source>
        <dbReference type="Proteomes" id="UP000824262"/>
    </source>
</evidence>
<dbReference type="InterPro" id="IPR052892">
    <property type="entry name" value="NA-targeting_endonuclease"/>
</dbReference>
<proteinExistence type="predicted"/>
<dbReference type="EMBL" id="DVGA01000090">
    <property type="protein sequence ID" value="HIQ79244.1"/>
    <property type="molecule type" value="Genomic_DNA"/>
</dbReference>
<dbReference type="GO" id="GO:0008270">
    <property type="term" value="F:zinc ion binding"/>
    <property type="evidence" value="ECO:0007669"/>
    <property type="project" value="InterPro"/>
</dbReference>
<reference evidence="2" key="1">
    <citation type="submission" date="2020-10" db="EMBL/GenBank/DDBJ databases">
        <authorList>
            <person name="Gilroy R."/>
        </authorList>
    </citation>
    <scope>NUCLEOTIDE SEQUENCE</scope>
    <source>
        <strain evidence="2">ChiBcolR7-354</strain>
    </source>
</reference>
<dbReference type="InterPro" id="IPR002711">
    <property type="entry name" value="HNH"/>
</dbReference>
<keyword evidence="2" id="KW-0255">Endonuclease</keyword>
<feature type="domain" description="HNH nuclease" evidence="1">
    <location>
        <begin position="9"/>
        <end position="59"/>
    </location>
</feature>
<organism evidence="2 3">
    <name type="scientific">Candidatus Scatomorpha intestinavium</name>
    <dbReference type="NCBI Taxonomy" id="2840922"/>
    <lineage>
        <taxon>Bacteria</taxon>
        <taxon>Bacillati</taxon>
        <taxon>Bacillota</taxon>
        <taxon>Clostridia</taxon>
        <taxon>Eubacteriales</taxon>
        <taxon>Candidatus Scatomorpha</taxon>
    </lineage>
</organism>
<dbReference type="GO" id="GO:0004519">
    <property type="term" value="F:endonuclease activity"/>
    <property type="evidence" value="ECO:0007669"/>
    <property type="project" value="UniProtKB-KW"/>
</dbReference>
<evidence type="ECO:0000313" key="2">
    <source>
        <dbReference type="EMBL" id="HIQ79244.1"/>
    </source>
</evidence>
<comment type="caution">
    <text evidence="2">The sequence shown here is derived from an EMBL/GenBank/DDBJ whole genome shotgun (WGS) entry which is preliminary data.</text>
</comment>
<protein>
    <submittedName>
        <fullName evidence="2">HNH endonuclease</fullName>
    </submittedName>
</protein>
<dbReference type="PANTHER" id="PTHR33877">
    <property type="entry name" value="SLL1193 PROTEIN"/>
    <property type="match status" value="1"/>
</dbReference>
<sequence length="106" mass="12301">MLSARLTNEIRRSVYRRDHYRCALCDDPRRLTIHHLYARSAGGANHPMNLITLCPACHAAIHGHPLPETREYFAGESDTEIQAWAWQSAHEYLADYYAPDWYAWEG</sequence>
<dbReference type="AlphaFoldDB" id="A0A9D0ZH66"/>
<dbReference type="Gene3D" id="1.10.30.50">
    <property type="match status" value="1"/>
</dbReference>
<keyword evidence="2" id="KW-0378">Hydrolase</keyword>